<dbReference type="EMBL" id="JAPUUL010000273">
    <property type="protein sequence ID" value="KAJ8131536.1"/>
    <property type="molecule type" value="Genomic_DNA"/>
</dbReference>
<sequence length="287" mass="31522">MADPLSLSAVGAIGVAAAFKACIDCFDYVQRGRHFGRDFQTSTLLLTGAKLRLACWGKAVYVDKDPLLGKPDATPEELRMAEDSLLQILTLFTDTEKIKKKHGLSAKANRDLTTLTDSPVGRDKVAEPGNAMKEMSIKRQKSSSFIRLTSWAMCDKSEFAELLADITALIENLERIFPPPKPRPELPRGEAAQNSREPPLQSSRDASYEAGRMVPAVSLGHRSGHFYNDVTIRGKAHMGDELTWETTSEEGVYWTVCEAKKSVNGLSRRYLSVSLTEGEIITKGSGA</sequence>
<name>A0ACC2JVV1_9PEZI</name>
<proteinExistence type="predicted"/>
<accession>A0ACC2JVV1</accession>
<protein>
    <submittedName>
        <fullName evidence="1">Uncharacterized protein</fullName>
    </submittedName>
</protein>
<evidence type="ECO:0000313" key="1">
    <source>
        <dbReference type="EMBL" id="KAJ8131536.1"/>
    </source>
</evidence>
<keyword evidence="2" id="KW-1185">Reference proteome</keyword>
<organism evidence="1 2">
    <name type="scientific">Lasiodiplodia mahajangana</name>
    <dbReference type="NCBI Taxonomy" id="1108764"/>
    <lineage>
        <taxon>Eukaryota</taxon>
        <taxon>Fungi</taxon>
        <taxon>Dikarya</taxon>
        <taxon>Ascomycota</taxon>
        <taxon>Pezizomycotina</taxon>
        <taxon>Dothideomycetes</taxon>
        <taxon>Dothideomycetes incertae sedis</taxon>
        <taxon>Botryosphaeriales</taxon>
        <taxon>Botryosphaeriaceae</taxon>
        <taxon>Lasiodiplodia</taxon>
    </lineage>
</organism>
<gene>
    <name evidence="1" type="ORF">O1611_g2088</name>
</gene>
<reference evidence="1" key="1">
    <citation type="submission" date="2022-12" db="EMBL/GenBank/DDBJ databases">
        <title>Genome Sequence of Lasiodiplodia mahajangana.</title>
        <authorList>
            <person name="Buettner E."/>
        </authorList>
    </citation>
    <scope>NUCLEOTIDE SEQUENCE</scope>
    <source>
        <strain evidence="1">VT137</strain>
    </source>
</reference>
<comment type="caution">
    <text evidence="1">The sequence shown here is derived from an EMBL/GenBank/DDBJ whole genome shotgun (WGS) entry which is preliminary data.</text>
</comment>
<dbReference type="Proteomes" id="UP001153332">
    <property type="component" value="Unassembled WGS sequence"/>
</dbReference>
<evidence type="ECO:0000313" key="2">
    <source>
        <dbReference type="Proteomes" id="UP001153332"/>
    </source>
</evidence>